<keyword evidence="3" id="KW-0328">Glycosyltransferase</keyword>
<organism evidence="3 4">
    <name type="scientific">Rhodopirellula baltica SWK14</name>
    <dbReference type="NCBI Taxonomy" id="993516"/>
    <lineage>
        <taxon>Bacteria</taxon>
        <taxon>Pseudomonadati</taxon>
        <taxon>Planctomycetota</taxon>
        <taxon>Planctomycetia</taxon>
        <taxon>Pirellulales</taxon>
        <taxon>Pirellulaceae</taxon>
        <taxon>Rhodopirellula</taxon>
    </lineage>
</organism>
<comment type="caution">
    <text evidence="3">The sequence shown here is derived from an EMBL/GenBank/DDBJ whole genome shotgun (WGS) entry which is preliminary data.</text>
</comment>
<dbReference type="PATRIC" id="fig|993516.3.peg.1793"/>
<dbReference type="AlphaFoldDB" id="L7CKM6"/>
<feature type="domain" description="Glycosyl transferase family 1" evidence="2">
    <location>
        <begin position="180"/>
        <end position="327"/>
    </location>
</feature>
<keyword evidence="1 3" id="KW-0808">Transferase</keyword>
<dbReference type="PANTHER" id="PTHR46401:SF2">
    <property type="entry name" value="GLYCOSYLTRANSFERASE WBBK-RELATED"/>
    <property type="match status" value="1"/>
</dbReference>
<protein>
    <submittedName>
        <fullName evidence="3">Glycosyl transferase group 1</fullName>
        <ecNumber evidence="3">2.4.-.-</ecNumber>
    </submittedName>
</protein>
<reference evidence="3 4" key="1">
    <citation type="journal article" date="2013" name="Mar. Genomics">
        <title>Expression of sulfatases in Rhodopirellula baltica and the diversity of sulfatases in the genus Rhodopirellula.</title>
        <authorList>
            <person name="Wegner C.E."/>
            <person name="Richter-Heitmann T."/>
            <person name="Klindworth A."/>
            <person name="Klockow C."/>
            <person name="Richter M."/>
            <person name="Achstetter T."/>
            <person name="Glockner F.O."/>
            <person name="Harder J."/>
        </authorList>
    </citation>
    <scope>NUCLEOTIDE SEQUENCE [LARGE SCALE GENOMIC DNA]</scope>
    <source>
        <strain evidence="3 4">SWK14</strain>
    </source>
</reference>
<evidence type="ECO:0000313" key="3">
    <source>
        <dbReference type="EMBL" id="ELP34405.1"/>
    </source>
</evidence>
<sequence>MTRGNLPSAIPHKPVCSMADRKPEVVFIQRKRRDAVTNFSLEQIFDDLRERIAEKYNSRRWIPRYSSNGTFRRAWIAVSASFAQSDINHVTGDINFATIFLRRKNTILTILDCGILERRRGLKRWAIRLIWFQLPVWRCRCVTVISEATRQKLLEEVACPVDRIRVVPVAISENFALSEKEFDSQCPVILQVGTAANKNLPRLAEALRGVRCRLRIVGPLSESQKELLKVNGIEFEQMAGISQRELISCYCKSDLVTFASTSEGFGMPILEANATGRPVVTSNVTSMPEVAGDAACLVDPFDVDSIRDGILRIMENPDYREMLIKNGFRNVKRYQPATIAAQYIAIYDEILGR</sequence>
<dbReference type="GO" id="GO:0016757">
    <property type="term" value="F:glycosyltransferase activity"/>
    <property type="evidence" value="ECO:0007669"/>
    <property type="project" value="UniProtKB-KW"/>
</dbReference>
<dbReference type="SUPFAM" id="SSF53756">
    <property type="entry name" value="UDP-Glycosyltransferase/glycogen phosphorylase"/>
    <property type="match status" value="1"/>
</dbReference>
<dbReference type="Gene3D" id="3.40.50.2000">
    <property type="entry name" value="Glycogen Phosphorylase B"/>
    <property type="match status" value="2"/>
</dbReference>
<dbReference type="GO" id="GO:0009103">
    <property type="term" value="P:lipopolysaccharide biosynthetic process"/>
    <property type="evidence" value="ECO:0007669"/>
    <property type="project" value="TreeGrafter"/>
</dbReference>
<name>L7CKM6_RHOBT</name>
<dbReference type="EMBL" id="AMWG01000035">
    <property type="protein sequence ID" value="ELP34405.1"/>
    <property type="molecule type" value="Genomic_DNA"/>
</dbReference>
<dbReference type="Proteomes" id="UP000010959">
    <property type="component" value="Unassembled WGS sequence"/>
</dbReference>
<dbReference type="EC" id="2.4.-.-" evidence="3"/>
<dbReference type="CDD" id="cd03809">
    <property type="entry name" value="GT4_MtfB-like"/>
    <property type="match status" value="1"/>
</dbReference>
<dbReference type="PANTHER" id="PTHR46401">
    <property type="entry name" value="GLYCOSYLTRANSFERASE WBBK-RELATED"/>
    <property type="match status" value="1"/>
</dbReference>
<dbReference type="InterPro" id="IPR001296">
    <property type="entry name" value="Glyco_trans_1"/>
</dbReference>
<accession>L7CKM6</accession>
<proteinExistence type="predicted"/>
<evidence type="ECO:0000313" key="4">
    <source>
        <dbReference type="Proteomes" id="UP000010959"/>
    </source>
</evidence>
<gene>
    <name evidence="3" type="ORF">RBSWK_01681</name>
</gene>
<dbReference type="Pfam" id="PF00534">
    <property type="entry name" value="Glycos_transf_1"/>
    <property type="match status" value="1"/>
</dbReference>
<evidence type="ECO:0000256" key="1">
    <source>
        <dbReference type="ARBA" id="ARBA00022679"/>
    </source>
</evidence>
<evidence type="ECO:0000259" key="2">
    <source>
        <dbReference type="Pfam" id="PF00534"/>
    </source>
</evidence>